<comment type="caution">
    <text evidence="2">The sequence shown here is derived from an EMBL/GenBank/DDBJ whole genome shotgun (WGS) entry which is preliminary data.</text>
</comment>
<reference evidence="2 3" key="1">
    <citation type="journal article" date="2024" name="IMA Fungus">
        <title>IMA Genome - F19 : A genome assembly and annotation guide to empower mycologists, including annotated draft genome sequences of Ceratocystis pirilliformis, Diaporthe australafricana, Fusarium ophioides, Paecilomyces lecythidis, and Sporothrix stenoceras.</title>
        <authorList>
            <person name="Aylward J."/>
            <person name="Wilson A.M."/>
            <person name="Visagie C.M."/>
            <person name="Spraker J."/>
            <person name="Barnes I."/>
            <person name="Buitendag C."/>
            <person name="Ceriani C."/>
            <person name="Del Mar Angel L."/>
            <person name="du Plessis D."/>
            <person name="Fuchs T."/>
            <person name="Gasser K."/>
            <person name="Kramer D."/>
            <person name="Li W."/>
            <person name="Munsamy K."/>
            <person name="Piso A."/>
            <person name="Price J.L."/>
            <person name="Sonnekus B."/>
            <person name="Thomas C."/>
            <person name="van der Nest A."/>
            <person name="van Dijk A."/>
            <person name="van Heerden A."/>
            <person name="van Vuuren N."/>
            <person name="Yilmaz N."/>
            <person name="Duong T.A."/>
            <person name="van der Merwe N.A."/>
            <person name="Wingfield M.J."/>
            <person name="Wingfield B.D."/>
        </authorList>
    </citation>
    <scope>NUCLEOTIDE SEQUENCE [LARGE SCALE GENOMIC DNA]</scope>
    <source>
        <strain evidence="2 3">CMW 18300</strain>
    </source>
</reference>
<evidence type="ECO:0008006" key="4">
    <source>
        <dbReference type="Google" id="ProtNLM"/>
    </source>
</evidence>
<keyword evidence="1" id="KW-0472">Membrane</keyword>
<keyword evidence="1" id="KW-1133">Transmembrane helix</keyword>
<sequence length="330" mass="38166">MRLAFFADMGGFVIQGKGKEEDIRFPLNAKQLHWLVVRGYVEYPETNDDEIWDKSKQDRLSRAISVFQAAYLIVACIGRAAQNLAITTLELNALGIVVCALMTAFSWLHKPADVRMACVLKCKGSFDEISGERYWKNTPLDFIDENGPGWAMNVQPFMRMPVLPPERPIQRIPNDRFPMNPYKYQEYCLCFATLLFTAIHVAGWNFSFPTTLEKVLWRVSSLVLFGVTALFWIFETMASWKRLERWTWLYLRICRPDRLPAFEAARTAKLDQPKEPTQLPLPWEFWSIMPVALLYGIARMCLIVEAFLEFRAVDGTAYGNVNWSLYIPHI</sequence>
<name>A0ABR3Y037_9PEZI</name>
<evidence type="ECO:0000256" key="1">
    <source>
        <dbReference type="SAM" id="Phobius"/>
    </source>
</evidence>
<evidence type="ECO:0000313" key="2">
    <source>
        <dbReference type="EMBL" id="KAL1881270.1"/>
    </source>
</evidence>
<feature type="transmembrane region" description="Helical" evidence="1">
    <location>
        <begin position="184"/>
        <end position="203"/>
    </location>
</feature>
<organism evidence="2 3">
    <name type="scientific">Diaporthe australafricana</name>
    <dbReference type="NCBI Taxonomy" id="127596"/>
    <lineage>
        <taxon>Eukaryota</taxon>
        <taxon>Fungi</taxon>
        <taxon>Dikarya</taxon>
        <taxon>Ascomycota</taxon>
        <taxon>Pezizomycotina</taxon>
        <taxon>Sordariomycetes</taxon>
        <taxon>Sordariomycetidae</taxon>
        <taxon>Diaporthales</taxon>
        <taxon>Diaporthaceae</taxon>
        <taxon>Diaporthe</taxon>
    </lineage>
</organism>
<keyword evidence="3" id="KW-1185">Reference proteome</keyword>
<accession>A0ABR3Y037</accession>
<keyword evidence="1" id="KW-0812">Transmembrane</keyword>
<feature type="transmembrane region" description="Helical" evidence="1">
    <location>
        <begin position="91"/>
        <end position="108"/>
    </location>
</feature>
<feature type="transmembrane region" description="Helical" evidence="1">
    <location>
        <begin position="215"/>
        <end position="234"/>
    </location>
</feature>
<dbReference type="Proteomes" id="UP001583177">
    <property type="component" value="Unassembled WGS sequence"/>
</dbReference>
<proteinExistence type="predicted"/>
<feature type="transmembrane region" description="Helical" evidence="1">
    <location>
        <begin position="64"/>
        <end position="85"/>
    </location>
</feature>
<protein>
    <recommendedName>
        <fullName evidence="4">Wax synthase domain-containing protein</fullName>
    </recommendedName>
</protein>
<gene>
    <name evidence="2" type="ORF">Daus18300_001122</name>
</gene>
<dbReference type="PANTHER" id="PTHR35043:SF8">
    <property type="entry name" value="DUF4220 DOMAIN-CONTAINING PROTEIN"/>
    <property type="match status" value="1"/>
</dbReference>
<dbReference type="PANTHER" id="PTHR35043">
    <property type="entry name" value="TRANSCRIPTION FACTOR DOMAIN-CONTAINING PROTEIN"/>
    <property type="match status" value="1"/>
</dbReference>
<evidence type="ECO:0000313" key="3">
    <source>
        <dbReference type="Proteomes" id="UP001583177"/>
    </source>
</evidence>
<dbReference type="EMBL" id="JAWRVE010000006">
    <property type="protein sequence ID" value="KAL1881270.1"/>
    <property type="molecule type" value="Genomic_DNA"/>
</dbReference>